<dbReference type="PANTHER" id="PTHR42964:SF1">
    <property type="entry name" value="POLYKETIDE BIOSYNTHESIS ENOYL-COA HYDRATASE PKSH-RELATED"/>
    <property type="match status" value="1"/>
</dbReference>
<comment type="caution">
    <text evidence="2">The sequence shown here is derived from an EMBL/GenBank/DDBJ whole genome shotgun (WGS) entry which is preliminary data.</text>
</comment>
<evidence type="ECO:0000313" key="3">
    <source>
        <dbReference type="Proteomes" id="UP000627292"/>
    </source>
</evidence>
<comment type="similarity">
    <text evidence="1">Belongs to the enoyl-CoA hydratase/isomerase family.</text>
</comment>
<dbReference type="AlphaFoldDB" id="A0A917J6V2"/>
<dbReference type="SUPFAM" id="SSF52096">
    <property type="entry name" value="ClpP/crotonase"/>
    <property type="match status" value="1"/>
</dbReference>
<gene>
    <name evidence="2" type="ORF">GCM10011379_56520</name>
</gene>
<dbReference type="PANTHER" id="PTHR42964">
    <property type="entry name" value="ENOYL-COA HYDRATASE"/>
    <property type="match status" value="1"/>
</dbReference>
<dbReference type="Proteomes" id="UP000627292">
    <property type="component" value="Unassembled WGS sequence"/>
</dbReference>
<keyword evidence="3" id="KW-1185">Reference proteome</keyword>
<evidence type="ECO:0000313" key="2">
    <source>
        <dbReference type="EMBL" id="GGH82514.1"/>
    </source>
</evidence>
<dbReference type="GO" id="GO:0003824">
    <property type="term" value="F:catalytic activity"/>
    <property type="evidence" value="ECO:0007669"/>
    <property type="project" value="UniProtKB-ARBA"/>
</dbReference>
<name>A0A917J6V2_9BACT</name>
<dbReference type="EMBL" id="BMIB01000007">
    <property type="protein sequence ID" value="GGH82514.1"/>
    <property type="molecule type" value="Genomic_DNA"/>
</dbReference>
<dbReference type="InterPro" id="IPR029045">
    <property type="entry name" value="ClpP/crotonase-like_dom_sf"/>
</dbReference>
<sequence length="266" mass="28685">MIIEVKDVQEGYVKSEKHNHVTTIEFFHPQGNSLPGKMLADLAHEIVYAGNDKTVNVIILRSAGTGAFCGGASFDELAAITTEAQGKQFFSGFANVINAMRKCPKLIIARIHGKCVGGGVGLAAAADYAIAVEGAEVKLSELSVGIGPFVVGPAVERKIGLSAFSQLSIDATHWRNGDWARRKGLFAELHPTLESMEESIERLSNTLAHSSVEAIVELKKVFWKGTEHWDQLLTERAAISGKLVVSEQSKHALKKILDARAKAKAV</sequence>
<dbReference type="RefSeq" id="WP_188959035.1">
    <property type="nucleotide sequence ID" value="NZ_BMIB01000007.1"/>
</dbReference>
<evidence type="ECO:0000256" key="1">
    <source>
        <dbReference type="ARBA" id="ARBA00005254"/>
    </source>
</evidence>
<dbReference type="Pfam" id="PF00378">
    <property type="entry name" value="ECH_1"/>
    <property type="match status" value="1"/>
</dbReference>
<protein>
    <submittedName>
        <fullName evidence="2">Enoyl-CoA hydratase</fullName>
    </submittedName>
</protein>
<accession>A0A917J6V2</accession>
<reference evidence="2" key="1">
    <citation type="journal article" date="2014" name="Int. J. Syst. Evol. Microbiol.">
        <title>Complete genome sequence of Corynebacterium casei LMG S-19264T (=DSM 44701T), isolated from a smear-ripened cheese.</title>
        <authorList>
            <consortium name="US DOE Joint Genome Institute (JGI-PGF)"/>
            <person name="Walter F."/>
            <person name="Albersmeier A."/>
            <person name="Kalinowski J."/>
            <person name="Ruckert C."/>
        </authorList>
    </citation>
    <scope>NUCLEOTIDE SEQUENCE</scope>
    <source>
        <strain evidence="2">CGMCC 1.15290</strain>
    </source>
</reference>
<dbReference type="InterPro" id="IPR051683">
    <property type="entry name" value="Enoyl-CoA_Hydratase/Isomerase"/>
</dbReference>
<dbReference type="InterPro" id="IPR001753">
    <property type="entry name" value="Enoyl-CoA_hydra/iso"/>
</dbReference>
<dbReference type="CDD" id="cd06558">
    <property type="entry name" value="crotonase-like"/>
    <property type="match status" value="1"/>
</dbReference>
<proteinExistence type="inferred from homology"/>
<organism evidence="2 3">
    <name type="scientific">Filimonas zeae</name>
    <dbReference type="NCBI Taxonomy" id="1737353"/>
    <lineage>
        <taxon>Bacteria</taxon>
        <taxon>Pseudomonadati</taxon>
        <taxon>Bacteroidota</taxon>
        <taxon>Chitinophagia</taxon>
        <taxon>Chitinophagales</taxon>
        <taxon>Chitinophagaceae</taxon>
        <taxon>Filimonas</taxon>
    </lineage>
</organism>
<reference evidence="2" key="2">
    <citation type="submission" date="2020-09" db="EMBL/GenBank/DDBJ databases">
        <authorList>
            <person name="Sun Q."/>
            <person name="Zhou Y."/>
        </authorList>
    </citation>
    <scope>NUCLEOTIDE SEQUENCE</scope>
    <source>
        <strain evidence="2">CGMCC 1.15290</strain>
    </source>
</reference>
<dbReference type="Gene3D" id="3.90.226.10">
    <property type="entry name" value="2-enoyl-CoA Hydratase, Chain A, domain 1"/>
    <property type="match status" value="1"/>
</dbReference>